<proteinExistence type="predicted"/>
<feature type="region of interest" description="Disordered" evidence="1">
    <location>
        <begin position="242"/>
        <end position="275"/>
    </location>
</feature>
<accession>A0A2R6P2F9</accession>
<evidence type="ECO:0000256" key="1">
    <source>
        <dbReference type="SAM" id="MobiDB-lite"/>
    </source>
</evidence>
<comment type="caution">
    <text evidence="2">The sequence shown here is derived from an EMBL/GenBank/DDBJ whole genome shotgun (WGS) entry which is preliminary data.</text>
</comment>
<evidence type="ECO:0000313" key="2">
    <source>
        <dbReference type="EMBL" id="PSR84414.1"/>
    </source>
</evidence>
<name>A0A2R6P2F9_9APHY</name>
<dbReference type="Proteomes" id="UP000186601">
    <property type="component" value="Unassembled WGS sequence"/>
</dbReference>
<evidence type="ECO:0000313" key="3">
    <source>
        <dbReference type="Proteomes" id="UP000186601"/>
    </source>
</evidence>
<dbReference type="OrthoDB" id="3164380at2759"/>
<organism evidence="2 3">
    <name type="scientific">Hermanssonia centrifuga</name>
    <dbReference type="NCBI Taxonomy" id="98765"/>
    <lineage>
        <taxon>Eukaryota</taxon>
        <taxon>Fungi</taxon>
        <taxon>Dikarya</taxon>
        <taxon>Basidiomycota</taxon>
        <taxon>Agaricomycotina</taxon>
        <taxon>Agaricomycetes</taxon>
        <taxon>Polyporales</taxon>
        <taxon>Meruliaceae</taxon>
        <taxon>Hermanssonia</taxon>
    </lineage>
</organism>
<feature type="region of interest" description="Disordered" evidence="1">
    <location>
        <begin position="191"/>
        <end position="210"/>
    </location>
</feature>
<dbReference type="AlphaFoldDB" id="A0A2R6P2F9"/>
<sequence length="275" mass="30217">MPVSDFDFISDFSALDELIQLIYQGSYKFVVISSVDSVSWTIHLGLTGSEGRWWKGKWTEKDIDKFIGHKSSKLVETFADRLAETIVQGELYIGDWSPDKGAHINLTLGPSANTPVHVQLAEMEPQDAAAYASKVFTEIALQAQSRKCQLHAPAYSLASVQSVPQASAPPPGQNAAKIKQLEVQLAKAQEEIKETKRHPPPVERKPSENLLASRASTSTRFPEFSCHGRSFAMCVANLWSSEGSGPSGKPVKGASLANPNKKARKYQELEFEDDD</sequence>
<protein>
    <submittedName>
        <fullName evidence="2">Uncharacterized protein</fullName>
    </submittedName>
</protein>
<keyword evidence="3" id="KW-1185">Reference proteome</keyword>
<dbReference type="EMBL" id="MLYV02000534">
    <property type="protein sequence ID" value="PSR84414.1"/>
    <property type="molecule type" value="Genomic_DNA"/>
</dbReference>
<reference evidence="2 3" key="1">
    <citation type="submission" date="2018-02" db="EMBL/GenBank/DDBJ databases">
        <title>Genome sequence of the basidiomycete white-rot fungus Phlebia centrifuga.</title>
        <authorList>
            <person name="Granchi Z."/>
            <person name="Peng M."/>
            <person name="de Vries R.P."/>
            <person name="Hilden K."/>
            <person name="Makela M.R."/>
            <person name="Grigoriev I."/>
            <person name="Riley R."/>
        </authorList>
    </citation>
    <scope>NUCLEOTIDE SEQUENCE [LARGE SCALE GENOMIC DNA]</scope>
    <source>
        <strain evidence="2 3">FBCC195</strain>
    </source>
</reference>
<gene>
    <name evidence="2" type="ORF">PHLCEN_2v5451</name>
</gene>